<dbReference type="InterPro" id="IPR003591">
    <property type="entry name" value="Leu-rich_rpt_typical-subtyp"/>
</dbReference>
<dbReference type="InterPro" id="IPR013210">
    <property type="entry name" value="LRR_N_plant-typ"/>
</dbReference>
<evidence type="ECO:0000313" key="25">
    <source>
        <dbReference type="EMBL" id="KAF7848429.1"/>
    </source>
</evidence>
<dbReference type="SMART" id="SM00369">
    <property type="entry name" value="LRR_TYP"/>
    <property type="match status" value="6"/>
</dbReference>
<dbReference type="InterPro" id="IPR001611">
    <property type="entry name" value="Leu-rich_rpt"/>
</dbReference>
<dbReference type="SUPFAM" id="SSF52058">
    <property type="entry name" value="L domain-like"/>
    <property type="match status" value="2"/>
</dbReference>
<dbReference type="GO" id="GO:0005886">
    <property type="term" value="C:plasma membrane"/>
    <property type="evidence" value="ECO:0007669"/>
    <property type="project" value="UniProtKB-SubCell"/>
</dbReference>
<evidence type="ECO:0000256" key="23">
    <source>
        <dbReference type="SAM" id="Phobius"/>
    </source>
</evidence>
<keyword evidence="15 22" id="KW-0067">ATP-binding</keyword>
<evidence type="ECO:0000256" key="4">
    <source>
        <dbReference type="ARBA" id="ARBA00012513"/>
    </source>
</evidence>
<evidence type="ECO:0000256" key="7">
    <source>
        <dbReference type="ARBA" id="ARBA00022553"/>
    </source>
</evidence>
<dbReference type="Gene3D" id="3.30.200.20">
    <property type="entry name" value="Phosphorylase Kinase, domain 1"/>
    <property type="match status" value="1"/>
</dbReference>
<sequence>MMSISSCGAISFPRTNNTDRDALLRFKDKISDDPIGFFGMWNDSIHFCQWYGITCDRQHSRITHLILPSLKLVGSLSPFIGNLSFLYKLDIQNNNFVGEIPSEIGNLYRLRYLGLGNNLLFGQIPANISGCKNLEDLTLGNNMLVGEVPIAIASMSKLILVYIHHNNFFGNFPQFFGNLTSLVYISASFNNFVGRVPASLGRLQNLEYLHVNANGLSGTLPSSIFNISSLVAFQFDANQLEGSLPPDLGITLPNLVELNVGANQFTGPIPASISNATKLTWLIIPINKFSGNVPTVEKLNQLHWISISHNRLGSGAQGDLKFLESINSTCLKVLAIHSNNFGGTLPESIGNLSSQLNMMVIESNRLSGNIPSSIGNLRGLEVLCMGNNSFGGGIPDTIGNLIKLKVFRAQMDKLTGNIPSTIGNLTELLELILKGNYFEGSIPPSIGKCEKLIGMDISQNDLSGIIPSQAFNISSLSIYFDLSKNQLSGSLPEEIGTLKNLAKLDIHGNKLSGKIPSSLGKCNSLVELHMQNNLFEGNISSFLSSLNGLQYIDLSSNNLSGPIPIFLEKFQLQYLNLSFNNFEGEVPSEGVFLNTSATSLEGNDKLCGSMPILDLPSCLMSEGKRGSFTFRHIIIVVACGMVAALILLLLLMTFYWSRRKKSEASLETPSIGGFRQVSYEDMVKATDGFSSSNLIGMGGFGSVYKGTLADENKIVAIKVFDLKQRGASKSFMAECEVLKNIRHRNLVKILTGCSSIDFQGNEFKALVYEFMENGSLEEWLYPNLAPNGTPRHRLSFVQRLNIAFDVACAVDYLHHQCQMVVIHCDLKPSNILLDAQMNGHVGDFGLARIFPNAIDDLPACQTSSIALRGTIGYAPPEYGMGSEVSKEGDTYSYGVLLLEIFTGKGPTHDMFKDGLNLHDYCAMALPERVADLADQQLLFCEIEESSIANTLSNQRSISAHGQECLVTIFKIGVACSAELPQERMKISDAVARLCLLKERVNKMGLC</sequence>
<keyword evidence="10 23" id="KW-0812">Transmembrane</keyword>
<accession>A0A8T0CQT7</accession>
<dbReference type="Gene3D" id="1.10.510.10">
    <property type="entry name" value="Transferase(Phosphotransferase) domain 1"/>
    <property type="match status" value="1"/>
</dbReference>
<dbReference type="InterPro" id="IPR017441">
    <property type="entry name" value="Protein_kinase_ATP_BS"/>
</dbReference>
<keyword evidence="18" id="KW-0675">Receptor</keyword>
<dbReference type="InterPro" id="IPR011009">
    <property type="entry name" value="Kinase-like_dom_sf"/>
</dbReference>
<evidence type="ECO:0000256" key="14">
    <source>
        <dbReference type="ARBA" id="ARBA00022777"/>
    </source>
</evidence>
<keyword evidence="5" id="KW-1003">Cell membrane</keyword>
<dbReference type="Gramene" id="rna-gnl|WGS:JABURB|Cocit.L1952.1">
    <property type="protein sequence ID" value="cds-KAF7848429.1"/>
    <property type="gene ID" value="gene-BT93_L1952"/>
</dbReference>
<organism evidence="25 26">
    <name type="scientific">Corymbia citriodora subsp. variegata</name>
    <dbReference type="NCBI Taxonomy" id="360336"/>
    <lineage>
        <taxon>Eukaryota</taxon>
        <taxon>Viridiplantae</taxon>
        <taxon>Streptophyta</taxon>
        <taxon>Embryophyta</taxon>
        <taxon>Tracheophyta</taxon>
        <taxon>Spermatophyta</taxon>
        <taxon>Magnoliopsida</taxon>
        <taxon>eudicotyledons</taxon>
        <taxon>Gunneridae</taxon>
        <taxon>Pentapetalae</taxon>
        <taxon>rosids</taxon>
        <taxon>malvids</taxon>
        <taxon>Myrtales</taxon>
        <taxon>Myrtaceae</taxon>
        <taxon>Myrtoideae</taxon>
        <taxon>Eucalypteae</taxon>
        <taxon>Corymbia</taxon>
    </lineage>
</organism>
<dbReference type="GO" id="GO:0004674">
    <property type="term" value="F:protein serine/threonine kinase activity"/>
    <property type="evidence" value="ECO:0007669"/>
    <property type="project" value="UniProtKB-KW"/>
</dbReference>
<evidence type="ECO:0000256" key="8">
    <source>
        <dbReference type="ARBA" id="ARBA00022614"/>
    </source>
</evidence>
<dbReference type="FunFam" id="3.80.10.10:FF:000288">
    <property type="entry name" value="LRR receptor-like serine/threonine-protein kinase EFR"/>
    <property type="match status" value="1"/>
</dbReference>
<evidence type="ECO:0000256" key="19">
    <source>
        <dbReference type="ARBA" id="ARBA00023180"/>
    </source>
</evidence>
<keyword evidence="16 23" id="KW-1133">Transmembrane helix</keyword>
<evidence type="ECO:0000256" key="11">
    <source>
        <dbReference type="ARBA" id="ARBA00022729"/>
    </source>
</evidence>
<dbReference type="SUPFAM" id="SSF56112">
    <property type="entry name" value="Protein kinase-like (PK-like)"/>
    <property type="match status" value="1"/>
</dbReference>
<dbReference type="InterPro" id="IPR008271">
    <property type="entry name" value="Ser/Thr_kinase_AS"/>
</dbReference>
<proteinExistence type="inferred from homology"/>
<dbReference type="FunFam" id="1.10.510.10:FF:000358">
    <property type="entry name" value="Putative leucine-rich repeat receptor-like serine/threonine-protein kinase"/>
    <property type="match status" value="1"/>
</dbReference>
<feature type="domain" description="Protein kinase" evidence="24">
    <location>
        <begin position="689"/>
        <end position="957"/>
    </location>
</feature>
<evidence type="ECO:0000313" key="26">
    <source>
        <dbReference type="Proteomes" id="UP000806378"/>
    </source>
</evidence>
<dbReference type="Gene3D" id="3.80.10.10">
    <property type="entry name" value="Ribonuclease Inhibitor"/>
    <property type="match status" value="3"/>
</dbReference>
<dbReference type="OrthoDB" id="676979at2759"/>
<dbReference type="Proteomes" id="UP000806378">
    <property type="component" value="Unassembled WGS sequence"/>
</dbReference>
<keyword evidence="6" id="KW-0723">Serine/threonine-protein kinase</keyword>
<dbReference type="EMBL" id="MU090127">
    <property type="protein sequence ID" value="KAF7848429.1"/>
    <property type="molecule type" value="Genomic_DNA"/>
</dbReference>
<evidence type="ECO:0000256" key="5">
    <source>
        <dbReference type="ARBA" id="ARBA00022475"/>
    </source>
</evidence>
<dbReference type="PANTHER" id="PTHR27008">
    <property type="entry name" value="OS04G0122200 PROTEIN"/>
    <property type="match status" value="1"/>
</dbReference>
<keyword evidence="26" id="KW-1185">Reference proteome</keyword>
<dbReference type="EC" id="2.7.11.1" evidence="4"/>
<reference evidence="25" key="1">
    <citation type="submission" date="2020-05" db="EMBL/GenBank/DDBJ databases">
        <title>WGS assembly of Corymbia citriodora subspecies variegata.</title>
        <authorList>
            <person name="Barry K."/>
            <person name="Hundley H."/>
            <person name="Shu S."/>
            <person name="Jenkins J."/>
            <person name="Grimwood J."/>
            <person name="Baten A."/>
        </authorList>
    </citation>
    <scope>NUCLEOTIDE SEQUENCE</scope>
    <source>
        <strain evidence="25">CV2-018</strain>
    </source>
</reference>
<evidence type="ECO:0000256" key="13">
    <source>
        <dbReference type="ARBA" id="ARBA00022741"/>
    </source>
</evidence>
<evidence type="ECO:0000256" key="16">
    <source>
        <dbReference type="ARBA" id="ARBA00022989"/>
    </source>
</evidence>
<dbReference type="Pfam" id="PF00069">
    <property type="entry name" value="Pkinase"/>
    <property type="match status" value="1"/>
</dbReference>
<dbReference type="PROSITE" id="PS50011">
    <property type="entry name" value="PROTEIN_KINASE_DOM"/>
    <property type="match status" value="1"/>
</dbReference>
<evidence type="ECO:0000256" key="10">
    <source>
        <dbReference type="ARBA" id="ARBA00022692"/>
    </source>
</evidence>
<dbReference type="PROSITE" id="PS00108">
    <property type="entry name" value="PROTEIN_KINASE_ST"/>
    <property type="match status" value="1"/>
</dbReference>
<evidence type="ECO:0000256" key="18">
    <source>
        <dbReference type="ARBA" id="ARBA00023170"/>
    </source>
</evidence>
<evidence type="ECO:0000256" key="21">
    <source>
        <dbReference type="ARBA" id="ARBA00048679"/>
    </source>
</evidence>
<evidence type="ECO:0000256" key="3">
    <source>
        <dbReference type="ARBA" id="ARBA00008684"/>
    </source>
</evidence>
<keyword evidence="17 23" id="KW-0472">Membrane</keyword>
<evidence type="ECO:0000256" key="6">
    <source>
        <dbReference type="ARBA" id="ARBA00022527"/>
    </source>
</evidence>
<dbReference type="InterPro" id="IPR051809">
    <property type="entry name" value="Plant_receptor-like_S/T_kinase"/>
</dbReference>
<evidence type="ECO:0000256" key="17">
    <source>
        <dbReference type="ARBA" id="ARBA00023136"/>
    </source>
</evidence>
<dbReference type="FunFam" id="3.80.10.10:FF:000095">
    <property type="entry name" value="LRR receptor-like serine/threonine-protein kinase GSO1"/>
    <property type="match status" value="1"/>
</dbReference>
<dbReference type="SMART" id="SM00220">
    <property type="entry name" value="S_TKc"/>
    <property type="match status" value="1"/>
</dbReference>
<protein>
    <recommendedName>
        <fullName evidence="4">non-specific serine/threonine protein kinase</fullName>
        <ecNumber evidence="4">2.7.11.1</ecNumber>
    </recommendedName>
</protein>
<dbReference type="Pfam" id="PF00560">
    <property type="entry name" value="LRR_1"/>
    <property type="match status" value="8"/>
</dbReference>
<dbReference type="GO" id="GO:0005524">
    <property type="term" value="F:ATP binding"/>
    <property type="evidence" value="ECO:0007669"/>
    <property type="project" value="UniProtKB-UniRule"/>
</dbReference>
<evidence type="ECO:0000259" key="24">
    <source>
        <dbReference type="PROSITE" id="PS50011"/>
    </source>
</evidence>
<keyword evidence="13 22" id="KW-0547">Nucleotide-binding</keyword>
<comment type="catalytic activity">
    <reaction evidence="20">
        <text>L-threonyl-[protein] + ATP = O-phospho-L-threonyl-[protein] + ADP + H(+)</text>
        <dbReference type="Rhea" id="RHEA:46608"/>
        <dbReference type="Rhea" id="RHEA-COMP:11060"/>
        <dbReference type="Rhea" id="RHEA-COMP:11605"/>
        <dbReference type="ChEBI" id="CHEBI:15378"/>
        <dbReference type="ChEBI" id="CHEBI:30013"/>
        <dbReference type="ChEBI" id="CHEBI:30616"/>
        <dbReference type="ChEBI" id="CHEBI:61977"/>
        <dbReference type="ChEBI" id="CHEBI:456216"/>
        <dbReference type="EC" id="2.7.11.1"/>
    </reaction>
</comment>
<evidence type="ECO:0000256" key="12">
    <source>
        <dbReference type="ARBA" id="ARBA00022737"/>
    </source>
</evidence>
<keyword evidence="12" id="KW-0677">Repeat</keyword>
<keyword evidence="9" id="KW-0808">Transferase</keyword>
<dbReference type="PANTHER" id="PTHR27008:SF610">
    <property type="entry name" value="SERINE-THREONINE_TYROSINE-PROTEIN KINASE CATALYTIC DOMAIN-CONTAINING PROTEIN"/>
    <property type="match status" value="1"/>
</dbReference>
<gene>
    <name evidence="25" type="ORF">BT93_L1952</name>
</gene>
<keyword evidence="7" id="KW-0597">Phosphoprotein</keyword>
<evidence type="ECO:0000256" key="20">
    <source>
        <dbReference type="ARBA" id="ARBA00047899"/>
    </source>
</evidence>
<comment type="similarity">
    <text evidence="3">Belongs to the protein kinase superfamily. Ser/Thr protein kinase family.</text>
</comment>
<dbReference type="PROSITE" id="PS00107">
    <property type="entry name" value="PROTEIN_KINASE_ATP"/>
    <property type="match status" value="1"/>
</dbReference>
<evidence type="ECO:0000256" key="2">
    <source>
        <dbReference type="ARBA" id="ARBA00004479"/>
    </source>
</evidence>
<feature type="binding site" evidence="22">
    <location>
        <position position="718"/>
    </location>
    <ligand>
        <name>ATP</name>
        <dbReference type="ChEBI" id="CHEBI:30616"/>
    </ligand>
</feature>
<dbReference type="Pfam" id="PF08263">
    <property type="entry name" value="LRRNT_2"/>
    <property type="match status" value="1"/>
</dbReference>
<keyword evidence="11" id="KW-0732">Signal</keyword>
<comment type="catalytic activity">
    <reaction evidence="21">
        <text>L-seryl-[protein] + ATP = O-phospho-L-seryl-[protein] + ADP + H(+)</text>
        <dbReference type="Rhea" id="RHEA:17989"/>
        <dbReference type="Rhea" id="RHEA-COMP:9863"/>
        <dbReference type="Rhea" id="RHEA-COMP:11604"/>
        <dbReference type="ChEBI" id="CHEBI:15378"/>
        <dbReference type="ChEBI" id="CHEBI:29999"/>
        <dbReference type="ChEBI" id="CHEBI:30616"/>
        <dbReference type="ChEBI" id="CHEBI:83421"/>
        <dbReference type="ChEBI" id="CHEBI:456216"/>
        <dbReference type="EC" id="2.7.11.1"/>
    </reaction>
</comment>
<name>A0A8T0CQT7_CORYI</name>
<feature type="transmembrane region" description="Helical" evidence="23">
    <location>
        <begin position="633"/>
        <end position="656"/>
    </location>
</feature>
<keyword evidence="19" id="KW-0325">Glycoprotein</keyword>
<evidence type="ECO:0000256" key="9">
    <source>
        <dbReference type="ARBA" id="ARBA00022679"/>
    </source>
</evidence>
<dbReference type="AlphaFoldDB" id="A0A8T0CQT7"/>
<comment type="caution">
    <text evidence="25">The sequence shown here is derived from an EMBL/GenBank/DDBJ whole genome shotgun (WGS) entry which is preliminary data.</text>
</comment>
<evidence type="ECO:0000256" key="1">
    <source>
        <dbReference type="ARBA" id="ARBA00004162"/>
    </source>
</evidence>
<evidence type="ECO:0000256" key="15">
    <source>
        <dbReference type="ARBA" id="ARBA00022840"/>
    </source>
</evidence>
<keyword evidence="8" id="KW-0433">Leucine-rich repeat</keyword>
<dbReference type="FunFam" id="3.30.200.20:FF:000432">
    <property type="entry name" value="LRR receptor-like serine/threonine-protein kinase EFR"/>
    <property type="match status" value="1"/>
</dbReference>
<evidence type="ECO:0000256" key="22">
    <source>
        <dbReference type="PROSITE-ProRule" id="PRU10141"/>
    </source>
</evidence>
<keyword evidence="14" id="KW-0418">Kinase</keyword>
<dbReference type="InterPro" id="IPR032675">
    <property type="entry name" value="LRR_dom_sf"/>
</dbReference>
<dbReference type="InterPro" id="IPR000719">
    <property type="entry name" value="Prot_kinase_dom"/>
</dbReference>
<comment type="subcellular location">
    <subcellularLocation>
        <location evidence="1">Cell membrane</location>
        <topology evidence="1">Single-pass membrane protein</topology>
    </subcellularLocation>
    <subcellularLocation>
        <location evidence="2">Membrane</location>
        <topology evidence="2">Single-pass type I membrane protein</topology>
    </subcellularLocation>
</comment>